<dbReference type="Pfam" id="PF01569">
    <property type="entry name" value="PAP2"/>
    <property type="match status" value="1"/>
</dbReference>
<dbReference type="PANTHER" id="PTHR14969">
    <property type="entry name" value="SPHINGOSINE-1-PHOSPHATE PHOSPHOHYDROLASE"/>
    <property type="match status" value="1"/>
</dbReference>
<dbReference type="RefSeq" id="WP_267990236.1">
    <property type="nucleotide sequence ID" value="NZ_JAPJZI010000001.1"/>
</dbReference>
<reference evidence="2" key="1">
    <citation type="submission" date="2022-11" db="EMBL/GenBank/DDBJ databases">
        <title>Draft genome sequence of Hoeflea poritis E7-10 and Hoeflea prorocentri PM5-8, separated from scleractinian coral Porites lutea and marine dinoflagellate.</title>
        <authorList>
            <person name="Zhang G."/>
            <person name="Wei Q."/>
            <person name="Cai L."/>
        </authorList>
    </citation>
    <scope>NUCLEOTIDE SEQUENCE</scope>
    <source>
        <strain evidence="2">PM5-8</strain>
    </source>
</reference>
<sequence>MLKRIAFPIIVILIAISLAVPVMAESGKQRAFLPAGAVDAVGLIGHPPERGSPEFETQMEIVLWLQQTRTPDQVTFVEQPLNLARFAPLISTSLLGVDGQLLNETLDGVIDEVRMDYDAVKAVFDEPRPFQVDSRVKPVGDARPVASYPSGHAIRATVYGTLLADMFPEHSAEITQLARQVGYGRVVAGVHYPLDVSAGQKLGAAYASEIINQPAYREAVEAIFEK</sequence>
<dbReference type="AlphaFoldDB" id="A0A9X3UKV5"/>
<protein>
    <submittedName>
        <fullName evidence="2">Phosphatase PAP2 family protein</fullName>
    </submittedName>
</protein>
<comment type="caution">
    <text evidence="2">The sequence shown here is derived from an EMBL/GenBank/DDBJ whole genome shotgun (WGS) entry which is preliminary data.</text>
</comment>
<dbReference type="PANTHER" id="PTHR14969:SF13">
    <property type="entry name" value="AT30094P"/>
    <property type="match status" value="1"/>
</dbReference>
<keyword evidence="3" id="KW-1185">Reference proteome</keyword>
<evidence type="ECO:0000313" key="2">
    <source>
        <dbReference type="EMBL" id="MDA5398834.1"/>
    </source>
</evidence>
<dbReference type="InterPro" id="IPR000326">
    <property type="entry name" value="PAP2/HPO"/>
</dbReference>
<evidence type="ECO:0000259" key="1">
    <source>
        <dbReference type="SMART" id="SM00014"/>
    </source>
</evidence>
<dbReference type="Gene3D" id="1.20.144.10">
    <property type="entry name" value="Phosphatidic acid phosphatase type 2/haloperoxidase"/>
    <property type="match status" value="1"/>
</dbReference>
<name>A0A9X3UKV5_9HYPH</name>
<dbReference type="SUPFAM" id="SSF48317">
    <property type="entry name" value="Acid phosphatase/Vanadium-dependent haloperoxidase"/>
    <property type="match status" value="1"/>
</dbReference>
<dbReference type="Proteomes" id="UP001151234">
    <property type="component" value="Unassembled WGS sequence"/>
</dbReference>
<accession>A0A9X3UKV5</accession>
<gene>
    <name evidence="2" type="ORF">OQ273_09660</name>
</gene>
<feature type="domain" description="Phosphatidic acid phosphatase type 2/haloperoxidase" evidence="1">
    <location>
        <begin position="102"/>
        <end position="211"/>
    </location>
</feature>
<organism evidence="2 3">
    <name type="scientific">Hoeflea prorocentri</name>
    <dbReference type="NCBI Taxonomy" id="1922333"/>
    <lineage>
        <taxon>Bacteria</taxon>
        <taxon>Pseudomonadati</taxon>
        <taxon>Pseudomonadota</taxon>
        <taxon>Alphaproteobacteria</taxon>
        <taxon>Hyphomicrobiales</taxon>
        <taxon>Rhizobiaceae</taxon>
        <taxon>Hoeflea</taxon>
    </lineage>
</organism>
<dbReference type="EMBL" id="JAPJZI010000001">
    <property type="protein sequence ID" value="MDA5398834.1"/>
    <property type="molecule type" value="Genomic_DNA"/>
</dbReference>
<proteinExistence type="predicted"/>
<evidence type="ECO:0000313" key="3">
    <source>
        <dbReference type="Proteomes" id="UP001151234"/>
    </source>
</evidence>
<dbReference type="SMART" id="SM00014">
    <property type="entry name" value="acidPPc"/>
    <property type="match status" value="1"/>
</dbReference>
<dbReference type="InterPro" id="IPR036938">
    <property type="entry name" value="PAP2/HPO_sf"/>
</dbReference>